<feature type="region of interest" description="Disordered" evidence="1">
    <location>
        <begin position="113"/>
        <end position="154"/>
    </location>
</feature>
<evidence type="ECO:0000259" key="2">
    <source>
        <dbReference type="Pfam" id="PF23247"/>
    </source>
</evidence>
<feature type="domain" description="Disease resistance protein At4g27190-like leucine-rich repeats" evidence="2">
    <location>
        <begin position="41"/>
        <end position="111"/>
    </location>
</feature>
<dbReference type="AlphaFoldDB" id="A0A072TVY2"/>
<accession>A0A072TVY2</accession>
<dbReference type="InterPro" id="IPR057135">
    <property type="entry name" value="At4g27190-like_LRR"/>
</dbReference>
<organism evidence="3 5">
    <name type="scientific">Medicago truncatula</name>
    <name type="common">Barrel medic</name>
    <name type="synonym">Medicago tribuloides</name>
    <dbReference type="NCBI Taxonomy" id="3880"/>
    <lineage>
        <taxon>Eukaryota</taxon>
        <taxon>Viridiplantae</taxon>
        <taxon>Streptophyta</taxon>
        <taxon>Embryophyta</taxon>
        <taxon>Tracheophyta</taxon>
        <taxon>Spermatophyta</taxon>
        <taxon>Magnoliopsida</taxon>
        <taxon>eudicotyledons</taxon>
        <taxon>Gunneridae</taxon>
        <taxon>Pentapetalae</taxon>
        <taxon>rosids</taxon>
        <taxon>fabids</taxon>
        <taxon>Fabales</taxon>
        <taxon>Fabaceae</taxon>
        <taxon>Papilionoideae</taxon>
        <taxon>50 kb inversion clade</taxon>
        <taxon>NPAAA clade</taxon>
        <taxon>Hologalegina</taxon>
        <taxon>IRL clade</taxon>
        <taxon>Trifolieae</taxon>
        <taxon>Medicago</taxon>
    </lineage>
</organism>
<gene>
    <name evidence="3" type="ORF">MTR_0002s0030</name>
</gene>
<evidence type="ECO:0000313" key="4">
    <source>
        <dbReference type="EnsemblPlants" id="KEH17680"/>
    </source>
</evidence>
<evidence type="ECO:0000313" key="5">
    <source>
        <dbReference type="Proteomes" id="UP000002051"/>
    </source>
</evidence>
<dbReference type="EnsemblPlants" id="KEH17680">
    <property type="protein sequence ID" value="KEH17680"/>
    <property type="gene ID" value="MTR_0002s0030"/>
</dbReference>
<evidence type="ECO:0000313" key="3">
    <source>
        <dbReference type="EMBL" id="KEH17680.1"/>
    </source>
</evidence>
<reference evidence="4" key="3">
    <citation type="submission" date="2015-06" db="UniProtKB">
        <authorList>
            <consortium name="EnsemblPlants"/>
        </authorList>
    </citation>
    <scope>IDENTIFICATION</scope>
    <source>
        <strain evidence="4">cv. Jemalong A17</strain>
    </source>
</reference>
<protein>
    <recommendedName>
        <fullName evidence="2">Disease resistance protein At4g27190-like leucine-rich repeats domain-containing protein</fullName>
    </recommendedName>
</protein>
<keyword evidence="5" id="KW-1185">Reference proteome</keyword>
<dbReference type="EMBL" id="KL402727">
    <property type="protein sequence ID" value="KEH17680.1"/>
    <property type="molecule type" value="Genomic_DNA"/>
</dbReference>
<feature type="compositionally biased region" description="Basic and acidic residues" evidence="1">
    <location>
        <begin position="118"/>
        <end position="131"/>
    </location>
</feature>
<name>A0A072TVY2_MEDTR</name>
<dbReference type="HOGENOM" id="CLU_1706949_0_0_1"/>
<sequence>MYLVTKTTYARNYISEANHTLTLNWIDTSVVKDLIAGVSVDFPLLKPIWLKSETVPDWCFCNSLVSLVVDGFEFLFDVILPFHLLPFLSNLKTLELRNCNSVKAVFVYTKIGTQGGEGESRGQDEDKSQDKDEVEGESVDEDEGDDEDRIIFKQ</sequence>
<proteinExistence type="predicted"/>
<dbReference type="Pfam" id="PF23247">
    <property type="entry name" value="LRR_RPS2"/>
    <property type="match status" value="1"/>
</dbReference>
<feature type="compositionally biased region" description="Acidic residues" evidence="1">
    <location>
        <begin position="132"/>
        <end position="148"/>
    </location>
</feature>
<reference evidence="3 5" key="2">
    <citation type="journal article" date="2014" name="BMC Genomics">
        <title>An improved genome release (version Mt4.0) for the model legume Medicago truncatula.</title>
        <authorList>
            <person name="Tang H."/>
            <person name="Krishnakumar V."/>
            <person name="Bidwell S."/>
            <person name="Rosen B."/>
            <person name="Chan A."/>
            <person name="Zhou S."/>
            <person name="Gentzbittel L."/>
            <person name="Childs K.L."/>
            <person name="Yandell M."/>
            <person name="Gundlach H."/>
            <person name="Mayer K.F."/>
            <person name="Schwartz D.C."/>
            <person name="Town C.D."/>
        </authorList>
    </citation>
    <scope>GENOME REANNOTATION</scope>
    <source>
        <strain evidence="3">A17</strain>
        <strain evidence="4 5">cv. Jemalong A17</strain>
    </source>
</reference>
<reference evidence="3 5" key="1">
    <citation type="journal article" date="2011" name="Nature">
        <title>The Medicago genome provides insight into the evolution of rhizobial symbioses.</title>
        <authorList>
            <person name="Young N.D."/>
            <person name="Debelle F."/>
            <person name="Oldroyd G.E."/>
            <person name="Geurts R."/>
            <person name="Cannon S.B."/>
            <person name="Udvardi M.K."/>
            <person name="Benedito V.A."/>
            <person name="Mayer K.F."/>
            <person name="Gouzy J."/>
            <person name="Schoof H."/>
            <person name="Van de Peer Y."/>
            <person name="Proost S."/>
            <person name="Cook D.R."/>
            <person name="Meyers B.C."/>
            <person name="Spannagl M."/>
            <person name="Cheung F."/>
            <person name="De Mita S."/>
            <person name="Krishnakumar V."/>
            <person name="Gundlach H."/>
            <person name="Zhou S."/>
            <person name="Mudge J."/>
            <person name="Bharti A.K."/>
            <person name="Murray J.D."/>
            <person name="Naoumkina M.A."/>
            <person name="Rosen B."/>
            <person name="Silverstein K.A."/>
            <person name="Tang H."/>
            <person name="Rombauts S."/>
            <person name="Zhao P.X."/>
            <person name="Zhou P."/>
            <person name="Barbe V."/>
            <person name="Bardou P."/>
            <person name="Bechner M."/>
            <person name="Bellec A."/>
            <person name="Berger A."/>
            <person name="Berges H."/>
            <person name="Bidwell S."/>
            <person name="Bisseling T."/>
            <person name="Choisne N."/>
            <person name="Couloux A."/>
            <person name="Denny R."/>
            <person name="Deshpande S."/>
            <person name="Dai X."/>
            <person name="Doyle J.J."/>
            <person name="Dudez A.M."/>
            <person name="Farmer A.D."/>
            <person name="Fouteau S."/>
            <person name="Franken C."/>
            <person name="Gibelin C."/>
            <person name="Gish J."/>
            <person name="Goldstein S."/>
            <person name="Gonzalez A.J."/>
            <person name="Green P.J."/>
            <person name="Hallab A."/>
            <person name="Hartog M."/>
            <person name="Hua A."/>
            <person name="Humphray S.J."/>
            <person name="Jeong D.H."/>
            <person name="Jing Y."/>
            <person name="Jocker A."/>
            <person name="Kenton S.M."/>
            <person name="Kim D.J."/>
            <person name="Klee K."/>
            <person name="Lai H."/>
            <person name="Lang C."/>
            <person name="Lin S."/>
            <person name="Macmil S.L."/>
            <person name="Magdelenat G."/>
            <person name="Matthews L."/>
            <person name="McCorrison J."/>
            <person name="Monaghan E.L."/>
            <person name="Mun J.H."/>
            <person name="Najar F.Z."/>
            <person name="Nicholson C."/>
            <person name="Noirot C."/>
            <person name="O'Bleness M."/>
            <person name="Paule C.R."/>
            <person name="Poulain J."/>
            <person name="Prion F."/>
            <person name="Qin B."/>
            <person name="Qu C."/>
            <person name="Retzel E.F."/>
            <person name="Riddle C."/>
            <person name="Sallet E."/>
            <person name="Samain S."/>
            <person name="Samson N."/>
            <person name="Sanders I."/>
            <person name="Saurat O."/>
            <person name="Scarpelli C."/>
            <person name="Schiex T."/>
            <person name="Segurens B."/>
            <person name="Severin A.J."/>
            <person name="Sherrier D.J."/>
            <person name="Shi R."/>
            <person name="Sims S."/>
            <person name="Singer S.R."/>
            <person name="Sinharoy S."/>
            <person name="Sterck L."/>
            <person name="Viollet A."/>
            <person name="Wang B.B."/>
            <person name="Wang K."/>
            <person name="Wang M."/>
            <person name="Wang X."/>
            <person name="Warfsmann J."/>
            <person name="Weissenbach J."/>
            <person name="White D.D."/>
            <person name="White J.D."/>
            <person name="Wiley G.B."/>
            <person name="Wincker P."/>
            <person name="Xing Y."/>
            <person name="Yang L."/>
            <person name="Yao Z."/>
            <person name="Ying F."/>
            <person name="Zhai J."/>
            <person name="Zhou L."/>
            <person name="Zuber A."/>
            <person name="Denarie J."/>
            <person name="Dixon R.A."/>
            <person name="May G.D."/>
            <person name="Schwartz D.C."/>
            <person name="Rogers J."/>
            <person name="Quetier F."/>
            <person name="Town C.D."/>
            <person name="Roe B.A."/>
        </authorList>
    </citation>
    <scope>NUCLEOTIDE SEQUENCE [LARGE SCALE GENOMIC DNA]</scope>
    <source>
        <strain evidence="3">A17</strain>
        <strain evidence="4 5">cv. Jemalong A17</strain>
    </source>
</reference>
<evidence type="ECO:0000256" key="1">
    <source>
        <dbReference type="SAM" id="MobiDB-lite"/>
    </source>
</evidence>
<dbReference type="Proteomes" id="UP000002051">
    <property type="component" value="Unassembled WGS sequence"/>
</dbReference>